<dbReference type="SMART" id="SM00184">
    <property type="entry name" value="RING"/>
    <property type="match status" value="2"/>
</dbReference>
<dbReference type="Gene3D" id="3.30.40.10">
    <property type="entry name" value="Zinc/RING finger domain, C3HC4 (zinc finger)"/>
    <property type="match status" value="2"/>
</dbReference>
<evidence type="ECO:0000313" key="8">
    <source>
        <dbReference type="EMBL" id="CDW27614.1"/>
    </source>
</evidence>
<dbReference type="Pfam" id="PF13414">
    <property type="entry name" value="TPR_11"/>
    <property type="match status" value="1"/>
</dbReference>
<evidence type="ECO:0000256" key="5">
    <source>
        <dbReference type="PROSITE-ProRule" id="PRU00339"/>
    </source>
</evidence>
<keyword evidence="3" id="KW-0862">Zinc</keyword>
<feature type="domain" description="Lon N-terminal" evidence="7">
    <location>
        <begin position="416"/>
        <end position="604"/>
    </location>
</feature>
<dbReference type="SMART" id="SM00028">
    <property type="entry name" value="TPR"/>
    <property type="match status" value="3"/>
</dbReference>
<gene>
    <name evidence="8" type="primary">LONRF3</name>
</gene>
<dbReference type="SMART" id="SM00464">
    <property type="entry name" value="LON"/>
    <property type="match status" value="1"/>
</dbReference>
<dbReference type="Pfam" id="PF02190">
    <property type="entry name" value="LON_substr_bdg"/>
    <property type="match status" value="1"/>
</dbReference>
<sequence>MSVCRCCKSGRSRSGTDGPDIEYHDKLLSELEKVLEEGSWEEGFSIALYLLRSTCRESLVERRKAEKGILLCLRMRAIDPGTTLADAWTCSECWSVLQEPITLKCGHSVCKGCLTPSCSKCGLYSARDPHPNLNVLVNDMAHKYWDSELKAVELKNEGNKKFKRGNLHEALEAYSEACKLNPNDASLHNNRSNAYFKINEYEAALKDAETAIKLRPNWTKAYYRKSVALRRLNRDEDAFKTLYQCLILDKDPSVLIQNEICSLLTQMNLTFREDLDEKTLKILEIYPALKAKQKESREVIHLIKDATNSIEKFLRTMTSPKRLPVDSKQIDASDYECPLCFRLFWEPVTTPCGHTFCRSCLDRTFDHTPLCALCKFDLADFLASRNVAPCEFIVQSLRRLLPDAYDERKRLHDEETRDLIGKETPIFVCTMSFPSVPCPLHVYEPRYRLMIRRCMETGTREFGMCPPGTGSELFADYGTMLEVKSIKYFPDGRSVVGAVGGRRFHVLSRRSRDGYNVANIEFLVDDTVADEEEVQEIQELHDVTHKLTCDWFKSMKSQLQEEIESHFGPMPEKEQNYWKMSSGPSWMWWALAILPLDQNTQVWI</sequence>
<dbReference type="EMBL" id="HACA01010253">
    <property type="protein sequence ID" value="CDW27614.1"/>
    <property type="molecule type" value="Transcribed_RNA"/>
</dbReference>
<dbReference type="InterPro" id="IPR011990">
    <property type="entry name" value="TPR-like_helical_dom_sf"/>
</dbReference>
<reference evidence="8" key="1">
    <citation type="submission" date="2014-05" db="EMBL/GenBank/DDBJ databases">
        <authorList>
            <person name="Chronopoulou M."/>
        </authorList>
    </citation>
    <scope>NUCLEOTIDE SEQUENCE</scope>
    <source>
        <tissue evidence="8">Whole organism</tissue>
    </source>
</reference>
<feature type="repeat" description="TPR" evidence="5">
    <location>
        <begin position="185"/>
        <end position="218"/>
    </location>
</feature>
<dbReference type="PROSITE" id="PS51787">
    <property type="entry name" value="LON_N"/>
    <property type="match status" value="1"/>
</dbReference>
<name>A0A0K2TNR3_LEPSM</name>
<proteinExistence type="predicted"/>
<organism evidence="8">
    <name type="scientific">Lepeophtheirus salmonis</name>
    <name type="common">Salmon louse</name>
    <name type="synonym">Caligus salmonis</name>
    <dbReference type="NCBI Taxonomy" id="72036"/>
    <lineage>
        <taxon>Eukaryota</taxon>
        <taxon>Metazoa</taxon>
        <taxon>Ecdysozoa</taxon>
        <taxon>Arthropoda</taxon>
        <taxon>Crustacea</taxon>
        <taxon>Multicrustacea</taxon>
        <taxon>Hexanauplia</taxon>
        <taxon>Copepoda</taxon>
        <taxon>Siphonostomatoida</taxon>
        <taxon>Caligidae</taxon>
        <taxon>Lepeophtheirus</taxon>
    </lineage>
</organism>
<accession>A0A0K2TNR3</accession>
<dbReference type="Pfam" id="PF13923">
    <property type="entry name" value="zf-C3HC4_2"/>
    <property type="match status" value="1"/>
</dbReference>
<dbReference type="InterPro" id="IPR001841">
    <property type="entry name" value="Znf_RING"/>
</dbReference>
<dbReference type="InterPro" id="IPR017907">
    <property type="entry name" value="Znf_RING_CS"/>
</dbReference>
<dbReference type="PROSITE" id="PS50089">
    <property type="entry name" value="ZF_RING_2"/>
    <property type="match status" value="1"/>
</dbReference>
<dbReference type="SUPFAM" id="SSF88697">
    <property type="entry name" value="PUA domain-like"/>
    <property type="match status" value="1"/>
</dbReference>
<dbReference type="Gene3D" id="2.30.130.40">
    <property type="entry name" value="LON domain-like"/>
    <property type="match status" value="1"/>
</dbReference>
<protein>
    <submittedName>
        <fullName evidence="8">LON peptidase Nterminal domain and ring finger 3 [Latimeria chalumnae]</fullName>
    </submittedName>
</protein>
<dbReference type="InterPro" id="IPR046336">
    <property type="entry name" value="Lon_prtase_N_sf"/>
</dbReference>
<dbReference type="SUPFAM" id="SSF48452">
    <property type="entry name" value="TPR-like"/>
    <property type="match status" value="1"/>
</dbReference>
<dbReference type="GO" id="GO:0005737">
    <property type="term" value="C:cytoplasm"/>
    <property type="evidence" value="ECO:0007669"/>
    <property type="project" value="UniProtKB-ARBA"/>
</dbReference>
<dbReference type="PANTHER" id="PTHR23327:SF42">
    <property type="entry name" value="LON PEPTIDASE N-TERMINAL DOMAIN AND RING FINGER PROTEIN C14F5.10C"/>
    <property type="match status" value="1"/>
</dbReference>
<evidence type="ECO:0000259" key="6">
    <source>
        <dbReference type="PROSITE" id="PS50089"/>
    </source>
</evidence>
<keyword evidence="1" id="KW-0479">Metal-binding</keyword>
<dbReference type="SUPFAM" id="SSF57850">
    <property type="entry name" value="RING/U-box"/>
    <property type="match status" value="2"/>
</dbReference>
<dbReference type="OrthoDB" id="264917at2759"/>
<keyword evidence="2 4" id="KW-0863">Zinc-finger</keyword>
<evidence type="ECO:0000256" key="2">
    <source>
        <dbReference type="ARBA" id="ARBA00022771"/>
    </source>
</evidence>
<evidence type="ECO:0000259" key="7">
    <source>
        <dbReference type="PROSITE" id="PS51787"/>
    </source>
</evidence>
<dbReference type="GO" id="GO:0008270">
    <property type="term" value="F:zinc ion binding"/>
    <property type="evidence" value="ECO:0007669"/>
    <property type="project" value="UniProtKB-KW"/>
</dbReference>
<evidence type="ECO:0000256" key="4">
    <source>
        <dbReference type="PROSITE-ProRule" id="PRU00175"/>
    </source>
</evidence>
<dbReference type="PANTHER" id="PTHR23327">
    <property type="entry name" value="RING FINGER PROTEIN 127"/>
    <property type="match status" value="1"/>
</dbReference>
<evidence type="ECO:0000256" key="3">
    <source>
        <dbReference type="ARBA" id="ARBA00022833"/>
    </source>
</evidence>
<keyword evidence="5" id="KW-0802">TPR repeat</keyword>
<dbReference type="AlphaFoldDB" id="A0A0K2TNR3"/>
<dbReference type="Gene3D" id="1.25.40.10">
    <property type="entry name" value="Tetratricopeptide repeat domain"/>
    <property type="match status" value="1"/>
</dbReference>
<dbReference type="InterPro" id="IPR019734">
    <property type="entry name" value="TPR_rpt"/>
</dbReference>
<feature type="domain" description="RING-type" evidence="6">
    <location>
        <begin position="337"/>
        <end position="375"/>
    </location>
</feature>
<feature type="repeat" description="TPR" evidence="5">
    <location>
        <begin position="151"/>
        <end position="184"/>
    </location>
</feature>
<dbReference type="InterPro" id="IPR015947">
    <property type="entry name" value="PUA-like_sf"/>
</dbReference>
<dbReference type="InterPro" id="IPR003111">
    <property type="entry name" value="Lon_prtase_N"/>
</dbReference>
<dbReference type="CDD" id="cd16514">
    <property type="entry name" value="RING-HC_LONFs_rpt2"/>
    <property type="match status" value="1"/>
</dbReference>
<evidence type="ECO:0000256" key="1">
    <source>
        <dbReference type="ARBA" id="ARBA00022723"/>
    </source>
</evidence>
<dbReference type="GO" id="GO:0061630">
    <property type="term" value="F:ubiquitin protein ligase activity"/>
    <property type="evidence" value="ECO:0007669"/>
    <property type="project" value="TreeGrafter"/>
</dbReference>
<dbReference type="PROSITE" id="PS50005">
    <property type="entry name" value="TPR"/>
    <property type="match status" value="2"/>
</dbReference>
<dbReference type="PROSITE" id="PS00518">
    <property type="entry name" value="ZF_RING_1"/>
    <property type="match status" value="2"/>
</dbReference>
<dbReference type="InterPro" id="IPR013083">
    <property type="entry name" value="Znf_RING/FYVE/PHD"/>
</dbReference>